<keyword evidence="2" id="KW-1185">Reference proteome</keyword>
<dbReference type="Proteomes" id="UP000299102">
    <property type="component" value="Unassembled WGS sequence"/>
</dbReference>
<name>A0A4C1TX98_EUMVA</name>
<comment type="caution">
    <text evidence="1">The sequence shown here is derived from an EMBL/GenBank/DDBJ whole genome shotgun (WGS) entry which is preliminary data.</text>
</comment>
<evidence type="ECO:0000313" key="2">
    <source>
        <dbReference type="Proteomes" id="UP000299102"/>
    </source>
</evidence>
<dbReference type="AlphaFoldDB" id="A0A4C1TX98"/>
<evidence type="ECO:0000313" key="1">
    <source>
        <dbReference type="EMBL" id="GBP18620.1"/>
    </source>
</evidence>
<proteinExistence type="predicted"/>
<organism evidence="1 2">
    <name type="scientific">Eumeta variegata</name>
    <name type="common">Bagworm moth</name>
    <name type="synonym">Eumeta japonica</name>
    <dbReference type="NCBI Taxonomy" id="151549"/>
    <lineage>
        <taxon>Eukaryota</taxon>
        <taxon>Metazoa</taxon>
        <taxon>Ecdysozoa</taxon>
        <taxon>Arthropoda</taxon>
        <taxon>Hexapoda</taxon>
        <taxon>Insecta</taxon>
        <taxon>Pterygota</taxon>
        <taxon>Neoptera</taxon>
        <taxon>Endopterygota</taxon>
        <taxon>Lepidoptera</taxon>
        <taxon>Glossata</taxon>
        <taxon>Ditrysia</taxon>
        <taxon>Tineoidea</taxon>
        <taxon>Psychidae</taxon>
        <taxon>Oiketicinae</taxon>
        <taxon>Eumeta</taxon>
    </lineage>
</organism>
<protein>
    <submittedName>
        <fullName evidence="1">Uncharacterized protein</fullName>
    </submittedName>
</protein>
<dbReference type="EMBL" id="BGZK01000099">
    <property type="protein sequence ID" value="GBP18620.1"/>
    <property type="molecule type" value="Genomic_DNA"/>
</dbReference>
<accession>A0A4C1TX98</accession>
<dbReference type="OrthoDB" id="1737200at2759"/>
<reference evidence="1 2" key="1">
    <citation type="journal article" date="2019" name="Commun. Biol.">
        <title>The bagworm genome reveals a unique fibroin gene that provides high tensile strength.</title>
        <authorList>
            <person name="Kono N."/>
            <person name="Nakamura H."/>
            <person name="Ohtoshi R."/>
            <person name="Tomita M."/>
            <person name="Numata K."/>
            <person name="Arakawa K."/>
        </authorList>
    </citation>
    <scope>NUCLEOTIDE SEQUENCE [LARGE SCALE GENOMIC DNA]</scope>
</reference>
<gene>
    <name evidence="1" type="ORF">EVAR_14390_1</name>
</gene>
<sequence>MLMWPCPGADGADADARVRAEIDAGRFRSRRSRRPPHLGMLCAAAVSFLLGRIGRWSGGEIARSALSLARSAQAERDNESCFFVRAAGVHRFRRDNIENVAPDTDVKRVTRSGRPSPGAYLKSLEGWAEFRCLIEGR</sequence>